<evidence type="ECO:0000313" key="18">
    <source>
        <dbReference type="EMBL" id="AYA93586.2"/>
    </source>
</evidence>
<dbReference type="GO" id="GO:0030430">
    <property type="term" value="C:host cell cytoplasm"/>
    <property type="evidence" value="ECO:0007669"/>
    <property type="project" value="UniProtKB-SubCell"/>
</dbReference>
<evidence type="ECO:0000256" key="7">
    <source>
        <dbReference type="ARBA" id="ARBA00022771"/>
    </source>
</evidence>
<keyword evidence="10 16" id="KW-0238">DNA-binding</keyword>
<sequence>MAHERPKSLEEYCKYSDCSFFSLHLPCIFCSSILTPQDLASFAIKNLSLVFRDSNYFACCTICCCLSARFEFEKHCQCSVRALNIEEVSGKRLHVLIVRCHNCLKQLDIAEKYDTICRDGFFYLVRSQWKGLCRDCVPK</sequence>
<keyword evidence="11 16" id="KW-0010">Activator</keyword>
<dbReference type="InterPro" id="IPR038575">
    <property type="entry name" value="E6_sf"/>
</dbReference>
<dbReference type="SUPFAM" id="SSF161229">
    <property type="entry name" value="E6 C-terminal domain-like"/>
    <property type="match status" value="2"/>
</dbReference>
<evidence type="ECO:0000256" key="10">
    <source>
        <dbReference type="ARBA" id="ARBA00023125"/>
    </source>
</evidence>
<keyword evidence="15 16" id="KW-1119">Modulation of host cell apoptosis by virus</keyword>
<evidence type="ECO:0000256" key="11">
    <source>
        <dbReference type="ARBA" id="ARBA00023159"/>
    </source>
</evidence>
<keyword evidence="4 16" id="KW-0945">Host-virus interaction</keyword>
<comment type="subunit">
    <text evidence="16">Forms homodimers. Interacts with ubiquitin-protein ligase UBE3A/E6-AP; this interaction stimulates UBE3A ubiquitin activity. Interacts with host BAK1.</text>
</comment>
<evidence type="ECO:0000256" key="1">
    <source>
        <dbReference type="ARBA" id="ARBA00006346"/>
    </source>
</evidence>
<keyword evidence="5 16" id="KW-1090">Inhibition of host innate immune response by virus</keyword>
<evidence type="ECO:0000256" key="6">
    <source>
        <dbReference type="ARBA" id="ARBA00022723"/>
    </source>
</evidence>
<evidence type="ECO:0000256" key="12">
    <source>
        <dbReference type="ARBA" id="ARBA00023163"/>
    </source>
</evidence>
<feature type="zinc finger region" evidence="16">
    <location>
        <begin position="27"/>
        <end position="63"/>
    </location>
</feature>
<dbReference type="EMBL" id="MH777186">
    <property type="protein sequence ID" value="AYA93586.2"/>
    <property type="molecule type" value="Genomic_DNA"/>
</dbReference>
<accession>A0A385PKQ1</accession>
<evidence type="ECO:0000256" key="8">
    <source>
        <dbReference type="ARBA" id="ARBA00022833"/>
    </source>
</evidence>
<evidence type="ECO:0000256" key="16">
    <source>
        <dbReference type="HAMAP-Rule" id="MF_04006"/>
    </source>
</evidence>
<gene>
    <name evidence="16" type="primary">E6</name>
</gene>
<evidence type="ECO:0000256" key="17">
    <source>
        <dbReference type="RuleBase" id="RU363123"/>
    </source>
</evidence>
<dbReference type="HAMAP" id="MF_04006">
    <property type="entry name" value="HPV_E6"/>
    <property type="match status" value="1"/>
</dbReference>
<feature type="zinc finger region" evidence="16">
    <location>
        <begin position="100"/>
        <end position="136"/>
    </location>
</feature>
<dbReference type="GO" id="GO:0039648">
    <property type="term" value="P:symbiont-mediated perturbation of host ubiquitin-like protein modification"/>
    <property type="evidence" value="ECO:0007669"/>
    <property type="project" value="UniProtKB-UniRule"/>
</dbReference>
<dbReference type="GO" id="GO:0006355">
    <property type="term" value="P:regulation of DNA-templated transcription"/>
    <property type="evidence" value="ECO:0007669"/>
    <property type="project" value="UniProtKB-UniRule"/>
</dbReference>
<comment type="similarity">
    <text evidence="1 16 17">Belongs to the papillomaviridae E6 protein family.</text>
</comment>
<keyword evidence="13 16" id="KW-1035">Host cytoplasm</keyword>
<keyword evidence="6 16" id="KW-0479">Metal-binding</keyword>
<evidence type="ECO:0000256" key="15">
    <source>
        <dbReference type="ARBA" id="ARBA00023323"/>
    </source>
</evidence>
<dbReference type="GO" id="GO:0008270">
    <property type="term" value="F:zinc ion binding"/>
    <property type="evidence" value="ECO:0007669"/>
    <property type="project" value="UniProtKB-KW"/>
</dbReference>
<evidence type="ECO:0000256" key="4">
    <source>
        <dbReference type="ARBA" id="ARBA00022581"/>
    </source>
</evidence>
<keyword evidence="8 16" id="KW-0862">Zinc</keyword>
<dbReference type="Pfam" id="PF00518">
    <property type="entry name" value="E6"/>
    <property type="match status" value="1"/>
</dbReference>
<dbReference type="GO" id="GO:0006351">
    <property type="term" value="P:DNA-templated transcription"/>
    <property type="evidence" value="ECO:0007669"/>
    <property type="project" value="UniProtKB-UniRule"/>
</dbReference>
<dbReference type="GO" id="GO:0042025">
    <property type="term" value="C:host cell nucleus"/>
    <property type="evidence" value="ECO:0007669"/>
    <property type="project" value="UniProtKB-SubCell"/>
</dbReference>
<evidence type="ECO:0000256" key="5">
    <source>
        <dbReference type="ARBA" id="ARBA00022632"/>
    </source>
</evidence>
<evidence type="ECO:0000256" key="13">
    <source>
        <dbReference type="ARBA" id="ARBA00023200"/>
    </source>
</evidence>
<dbReference type="GO" id="GO:0052150">
    <property type="term" value="P:symbiont-mediated perturbation of host apoptosis"/>
    <property type="evidence" value="ECO:0007669"/>
    <property type="project" value="UniProtKB-KW"/>
</dbReference>
<organism evidence="18">
    <name type="scientific">Human papillomavirus</name>
    <dbReference type="NCBI Taxonomy" id="10566"/>
    <lineage>
        <taxon>Viruses</taxon>
        <taxon>Monodnaviria</taxon>
        <taxon>Shotokuvirae</taxon>
        <taxon>Cossaviricota</taxon>
        <taxon>Papovaviricetes</taxon>
        <taxon>Zurhausenvirales</taxon>
        <taxon>Papillomaviridae</taxon>
    </lineage>
</organism>
<evidence type="ECO:0000256" key="2">
    <source>
        <dbReference type="ARBA" id="ARBA00022518"/>
    </source>
</evidence>
<protein>
    <recommendedName>
        <fullName evidence="16 17">Protein E6</fullName>
    </recommendedName>
</protein>
<dbReference type="Gene3D" id="3.30.240.40">
    <property type="entry name" value="E6 early regulatory protein"/>
    <property type="match status" value="2"/>
</dbReference>
<proteinExistence type="inferred from homology"/>
<dbReference type="GO" id="GO:0003677">
    <property type="term" value="F:DNA binding"/>
    <property type="evidence" value="ECO:0007669"/>
    <property type="project" value="UniProtKB-UniRule"/>
</dbReference>
<evidence type="ECO:0000256" key="14">
    <source>
        <dbReference type="ARBA" id="ARBA00023280"/>
    </source>
</evidence>
<evidence type="ECO:0000256" key="9">
    <source>
        <dbReference type="ARBA" id="ARBA00023015"/>
    </source>
</evidence>
<keyword evidence="12 16" id="KW-0804">Transcription</keyword>
<keyword evidence="2 16" id="KW-0244">Early protein</keyword>
<dbReference type="GO" id="GO:0039502">
    <property type="term" value="P:symbiont-mediated suppression of host type I interferon-mediated signaling pathway"/>
    <property type="evidence" value="ECO:0007669"/>
    <property type="project" value="UniProtKB-UniRule"/>
</dbReference>
<keyword evidence="9 16" id="KW-0805">Transcription regulation</keyword>
<evidence type="ECO:0000256" key="3">
    <source>
        <dbReference type="ARBA" id="ARBA00022562"/>
    </source>
</evidence>
<comment type="function">
    <text evidence="16">Plays a major role in the induction and maintenance of cellular transformation. E6 associates with host UBE3A/E6-AP ubiquitin-protein ligase and modulates its activity. Protects host keratinocytes from apoptosis by mediating the degradation of host BAK1. May also inhibit host immune response.</text>
</comment>
<keyword evidence="14 16" id="KW-0899">Viral immunoevasion</keyword>
<comment type="caution">
    <text evidence="16">Lacks conserved residue(s) required for the propagation of feature annotation.</text>
</comment>
<reference evidence="18" key="1">
    <citation type="journal article" date="2018" name="Nat. Med.">
        <title>Expanded skin virome in DOCK8-deficient patients.</title>
        <authorList>
            <consortium name="NISC Comparative Sequencing Program"/>
            <person name="Tirosh O."/>
            <person name="Conlan S."/>
            <person name="Deming C."/>
            <person name="Lee-Lin S.Q."/>
            <person name="Huang X."/>
            <person name="Su H.C."/>
            <person name="Freeman A.F."/>
            <person name="Segre J.A."/>
            <person name="Kong H.H."/>
        </authorList>
    </citation>
    <scope>NUCLEOTIDE SEQUENCE</scope>
    <source>
        <strain evidence="18">HPV-mSK_038</strain>
    </source>
</reference>
<dbReference type="GO" id="GO:0052170">
    <property type="term" value="P:symbiont-mediated suppression of host innate immune response"/>
    <property type="evidence" value="ECO:0007669"/>
    <property type="project" value="UniProtKB-KW"/>
</dbReference>
<keyword evidence="7 16" id="KW-0863">Zinc-finger</keyword>
<dbReference type="InterPro" id="IPR001334">
    <property type="entry name" value="E6"/>
</dbReference>
<name>A0A385PKQ1_9PAPI</name>
<keyword evidence="3 16" id="KW-1048">Host nucleus</keyword>
<comment type="subcellular location">
    <subcellularLocation>
        <location evidence="16 17">Host cytoplasm</location>
    </subcellularLocation>
    <subcellularLocation>
        <location evidence="16 17">Host nucleus</location>
    </subcellularLocation>
</comment>